<feature type="domain" description="Glucose-methanol-choline oxidoreductase C-terminal" evidence="7">
    <location>
        <begin position="490"/>
        <end position="567"/>
    </location>
</feature>
<dbReference type="SUPFAM" id="SSF51905">
    <property type="entry name" value="FAD/NAD(P)-binding domain"/>
    <property type="match status" value="1"/>
</dbReference>
<protein>
    <submittedName>
        <fullName evidence="8">GMC family oxidoreductase</fullName>
    </submittedName>
</protein>
<comment type="cofactor">
    <cofactor evidence="1">
        <name>FAD</name>
        <dbReference type="ChEBI" id="CHEBI:57692"/>
    </cofactor>
</comment>
<dbReference type="EMBL" id="QWEA01000161">
    <property type="protein sequence ID" value="RIJ43612.1"/>
    <property type="molecule type" value="Genomic_DNA"/>
</dbReference>
<evidence type="ECO:0000259" key="7">
    <source>
        <dbReference type="Pfam" id="PF05199"/>
    </source>
</evidence>
<keyword evidence="4" id="KW-0274">FAD</keyword>
<gene>
    <name evidence="8" type="ORF">DZF93_05905</name>
</gene>
<evidence type="ECO:0000256" key="1">
    <source>
        <dbReference type="ARBA" id="ARBA00001974"/>
    </source>
</evidence>
<dbReference type="InterPro" id="IPR051473">
    <property type="entry name" value="P2Ox-like"/>
</dbReference>
<organism evidence="8 9">
    <name type="scientific">Clavibacter michiganensis subsp. insidiosus</name>
    <dbReference type="NCBI Taxonomy" id="33014"/>
    <lineage>
        <taxon>Bacteria</taxon>
        <taxon>Bacillati</taxon>
        <taxon>Actinomycetota</taxon>
        <taxon>Actinomycetes</taxon>
        <taxon>Micrococcales</taxon>
        <taxon>Microbacteriaceae</taxon>
        <taxon>Clavibacter</taxon>
    </lineage>
</organism>
<dbReference type="Pfam" id="PF00732">
    <property type="entry name" value="GMC_oxred_N"/>
    <property type="match status" value="1"/>
</dbReference>
<dbReference type="AlphaFoldDB" id="A0A399SMT3"/>
<keyword evidence="3" id="KW-0285">Flavoprotein</keyword>
<dbReference type="InterPro" id="IPR000172">
    <property type="entry name" value="GMC_OxRdtase_N"/>
</dbReference>
<evidence type="ECO:0000259" key="6">
    <source>
        <dbReference type="Pfam" id="PF00732"/>
    </source>
</evidence>
<dbReference type="GO" id="GO:0016614">
    <property type="term" value="F:oxidoreductase activity, acting on CH-OH group of donors"/>
    <property type="evidence" value="ECO:0007669"/>
    <property type="project" value="InterPro"/>
</dbReference>
<dbReference type="Gene3D" id="3.50.50.60">
    <property type="entry name" value="FAD/NAD(P)-binding domain"/>
    <property type="match status" value="3"/>
</dbReference>
<evidence type="ECO:0000313" key="9">
    <source>
        <dbReference type="Proteomes" id="UP000266634"/>
    </source>
</evidence>
<sequence>MTFTGRHPRTLSALIMPLTRVRKVIPQARNEGCVGNSRTPRCVATLGATDPTDGGGSMQPTQAHRLISGQAREEALAPTGSPFDEIAGTFDYIIVGGGGTAAAFIDATIEQRPEVRVLVLEQGDSMIPTHAQNLGVSYQPLMASMGASPWASEGDLSLAPQVPHLGGRTLVWSGSCPQPTRDQLRSWPRDIVDDLDAHWHDARSWLGVRPAVDTGPEYAALHAAIRRASARATVRQRTLVTPACDKDLDAPLAYLPHVGGGGQKFAAIVPLVRAAAVHNGVQIVTGCMVHSLSVANGEVVAIRTNHGNVDVRGSRVILAAGSAEATSIVLRSRPELSAPLAGARLSASAASFSTCRIPRSAFRGLSHDRAELAALYINGTAGPRDFHLHLTAAATSTPARDLQRVFHLLPDMFGDGTPERMCDPEHVVLLVHGLCQIGQNESGQDMNRIWIDTRRRTISSIQLDDFDRHVWDQMDEAIDAVVSSVAGGGQVEYWNALEDQWQRHPPSRRMPTAFHETGTLCMGTDAASSVTDTWGQVRGATNLFILGGATFPFHGSWNPFLTMVALARRLARELERRGHHGRNEAQQ</sequence>
<comment type="similarity">
    <text evidence="2">Belongs to the GMC oxidoreductase family.</text>
</comment>
<evidence type="ECO:0000256" key="2">
    <source>
        <dbReference type="ARBA" id="ARBA00010790"/>
    </source>
</evidence>
<dbReference type="InterPro" id="IPR036188">
    <property type="entry name" value="FAD/NAD-bd_sf"/>
</dbReference>
<keyword evidence="5" id="KW-0560">Oxidoreductase</keyword>
<reference evidence="8 9" key="1">
    <citation type="submission" date="2018-08" db="EMBL/GenBank/DDBJ databases">
        <title>Genome Sequence of Clavibacter michiganensis Subspecies type strains, and the Atypical Peach-Colored Strains Isolated from Tomato.</title>
        <authorList>
            <person name="Osdaghi E."/>
            <person name="Portier P."/>
            <person name="Briand M."/>
            <person name="Jacques M.-A."/>
        </authorList>
    </citation>
    <scope>NUCLEOTIDE SEQUENCE [LARGE SCALE GENOMIC DNA]</scope>
    <source>
        <strain evidence="8 9">CFBP 6488</strain>
    </source>
</reference>
<evidence type="ECO:0000256" key="3">
    <source>
        <dbReference type="ARBA" id="ARBA00022630"/>
    </source>
</evidence>
<name>A0A399SMT3_9MICO</name>
<evidence type="ECO:0000256" key="5">
    <source>
        <dbReference type="ARBA" id="ARBA00023002"/>
    </source>
</evidence>
<feature type="domain" description="Glucose-methanol-choline oxidoreductase N-terminal" evidence="6">
    <location>
        <begin position="90"/>
        <end position="332"/>
    </location>
</feature>
<dbReference type="InterPro" id="IPR007867">
    <property type="entry name" value="GMC_OxRtase_C"/>
</dbReference>
<dbReference type="Pfam" id="PF05199">
    <property type="entry name" value="GMC_oxred_C"/>
    <property type="match status" value="1"/>
</dbReference>
<dbReference type="GO" id="GO:0050660">
    <property type="term" value="F:flavin adenine dinucleotide binding"/>
    <property type="evidence" value="ECO:0007669"/>
    <property type="project" value="InterPro"/>
</dbReference>
<evidence type="ECO:0000256" key="4">
    <source>
        <dbReference type="ARBA" id="ARBA00022827"/>
    </source>
</evidence>
<dbReference type="PANTHER" id="PTHR42784:SF1">
    <property type="entry name" value="PYRANOSE 2-OXIDASE"/>
    <property type="match status" value="1"/>
</dbReference>
<dbReference type="Proteomes" id="UP000266634">
    <property type="component" value="Unassembled WGS sequence"/>
</dbReference>
<dbReference type="PANTHER" id="PTHR42784">
    <property type="entry name" value="PYRANOSE 2-OXIDASE"/>
    <property type="match status" value="1"/>
</dbReference>
<proteinExistence type="inferred from homology"/>
<comment type="caution">
    <text evidence="8">The sequence shown here is derived from an EMBL/GenBank/DDBJ whole genome shotgun (WGS) entry which is preliminary data.</text>
</comment>
<accession>A0A399SMT3</accession>
<evidence type="ECO:0000313" key="8">
    <source>
        <dbReference type="EMBL" id="RIJ43612.1"/>
    </source>
</evidence>